<keyword evidence="4" id="KW-1185">Reference proteome</keyword>
<keyword evidence="2" id="KW-0812">Transmembrane</keyword>
<dbReference type="Proteomes" id="UP001431199">
    <property type="component" value="Unassembled WGS sequence"/>
</dbReference>
<sequence length="118" mass="12650">MSKKKSIIIVGIVAVILAVVLIVVLHPSGTGKDAENKMEVTTANYQTDEADDNNSMDNESAEGETNYWDSVDMIEDGNAADNEGNNENTADEQVSGDSEEYPGQDDGWSPIVPADDVN</sequence>
<reference evidence="3" key="1">
    <citation type="submission" date="2022-09" db="EMBL/GenBank/DDBJ databases">
        <title>Eubacterium sp. LFL-14 isolated from human feces.</title>
        <authorList>
            <person name="Liu F."/>
        </authorList>
    </citation>
    <scope>NUCLEOTIDE SEQUENCE</scope>
    <source>
        <strain evidence="3">LFL-14</strain>
    </source>
</reference>
<comment type="caution">
    <text evidence="3">The sequence shown here is derived from an EMBL/GenBank/DDBJ whole genome shotgun (WGS) entry which is preliminary data.</text>
</comment>
<dbReference type="RefSeq" id="WP_147586238.1">
    <property type="nucleotide sequence ID" value="NZ_JAODBU010000004.1"/>
</dbReference>
<accession>A0ABT2LYX0</accession>
<protein>
    <submittedName>
        <fullName evidence="3">Uncharacterized protein</fullName>
    </submittedName>
</protein>
<feature type="region of interest" description="Disordered" evidence="1">
    <location>
        <begin position="29"/>
        <end position="118"/>
    </location>
</feature>
<feature type="transmembrane region" description="Helical" evidence="2">
    <location>
        <begin position="7"/>
        <end position="26"/>
    </location>
</feature>
<dbReference type="EMBL" id="JAODBU010000004">
    <property type="protein sequence ID" value="MCT7398484.1"/>
    <property type="molecule type" value="Genomic_DNA"/>
</dbReference>
<proteinExistence type="predicted"/>
<evidence type="ECO:0000313" key="4">
    <source>
        <dbReference type="Proteomes" id="UP001431199"/>
    </source>
</evidence>
<organism evidence="3 4">
    <name type="scientific">Eubacterium album</name>
    <dbReference type="NCBI Taxonomy" id="2978477"/>
    <lineage>
        <taxon>Bacteria</taxon>
        <taxon>Bacillati</taxon>
        <taxon>Bacillota</taxon>
        <taxon>Clostridia</taxon>
        <taxon>Eubacteriales</taxon>
        <taxon>Eubacteriaceae</taxon>
        <taxon>Eubacterium</taxon>
    </lineage>
</organism>
<feature type="compositionally biased region" description="Low complexity" evidence="1">
    <location>
        <begin position="76"/>
        <end position="92"/>
    </location>
</feature>
<gene>
    <name evidence="3" type="ORF">N5B56_05200</name>
</gene>
<keyword evidence="2" id="KW-1133">Transmembrane helix</keyword>
<evidence type="ECO:0000256" key="1">
    <source>
        <dbReference type="SAM" id="MobiDB-lite"/>
    </source>
</evidence>
<feature type="compositionally biased region" description="Acidic residues" evidence="1">
    <location>
        <begin position="48"/>
        <end position="62"/>
    </location>
</feature>
<keyword evidence="2" id="KW-0472">Membrane</keyword>
<evidence type="ECO:0000313" key="3">
    <source>
        <dbReference type="EMBL" id="MCT7398484.1"/>
    </source>
</evidence>
<evidence type="ECO:0000256" key="2">
    <source>
        <dbReference type="SAM" id="Phobius"/>
    </source>
</evidence>
<name>A0ABT2LYX0_9FIRM</name>